<sequence>MFERSVVVLALIGAYASAVAAQSAAPLNPPAVTQPAPTPPPIERCKQEVPPPDCMFVLNPPTSSGGILLNGAIKIDRSIFLNLPKESLGIDGAKTLSPQSVGPINGM</sequence>
<name>I9N1J8_RHILT</name>
<keyword evidence="1" id="KW-0732">Signal</keyword>
<dbReference type="Proteomes" id="UP000005092">
    <property type="component" value="Unassembled WGS sequence"/>
</dbReference>
<dbReference type="AlphaFoldDB" id="I9N1J8"/>
<proteinExistence type="predicted"/>
<reference evidence="2 3" key="1">
    <citation type="submission" date="2012-02" db="EMBL/GenBank/DDBJ databases">
        <title>Improved High-Quality Draft Sequence of Rhizobium leguminosarum bv. trifolii WSM597.</title>
        <authorList>
            <consortium name="US DOE Joint Genome Institute"/>
            <person name="Lucas S."/>
            <person name="Han J."/>
            <person name="Lapidus A."/>
            <person name="Cheng J.-F."/>
            <person name="Goodwin L."/>
            <person name="Pitluck S."/>
            <person name="Peters L."/>
            <person name="Ovchinnikova G."/>
            <person name="Held B."/>
            <person name="Detter J.C."/>
            <person name="Han C."/>
            <person name="Tapia R."/>
            <person name="Land M."/>
            <person name="Hauser L."/>
            <person name="Kyrpides N."/>
            <person name="Ivanova N."/>
            <person name="Pagani I."/>
            <person name="Brau L."/>
            <person name="Yates R."/>
            <person name="O'Hara G."/>
            <person name="Rui T."/>
            <person name="Howieson J."/>
            <person name="Reeve W."/>
            <person name="Woyke T."/>
        </authorList>
    </citation>
    <scope>NUCLEOTIDE SEQUENCE [LARGE SCALE GENOMIC DNA]</scope>
    <source>
        <strain evidence="2 3">WSM597</strain>
    </source>
</reference>
<evidence type="ECO:0000313" key="2">
    <source>
        <dbReference type="EMBL" id="EJB01769.1"/>
    </source>
</evidence>
<evidence type="ECO:0000313" key="3">
    <source>
        <dbReference type="Proteomes" id="UP000005092"/>
    </source>
</evidence>
<gene>
    <name evidence="2" type="ORF">Rleg9DRAFT_0513</name>
</gene>
<dbReference type="HOGENOM" id="CLU_2207938_0_0_5"/>
<feature type="signal peptide" evidence="1">
    <location>
        <begin position="1"/>
        <end position="20"/>
    </location>
</feature>
<evidence type="ECO:0000256" key="1">
    <source>
        <dbReference type="SAM" id="SignalP"/>
    </source>
</evidence>
<accession>I9N1J8</accession>
<feature type="chain" id="PRO_5003722675" evidence="1">
    <location>
        <begin position="21"/>
        <end position="107"/>
    </location>
</feature>
<organism evidence="2 3">
    <name type="scientific">Rhizobium leguminosarum bv. trifolii WSM597</name>
    <dbReference type="NCBI Taxonomy" id="754764"/>
    <lineage>
        <taxon>Bacteria</taxon>
        <taxon>Pseudomonadati</taxon>
        <taxon>Pseudomonadota</taxon>
        <taxon>Alphaproteobacteria</taxon>
        <taxon>Hyphomicrobiales</taxon>
        <taxon>Rhizobiaceae</taxon>
        <taxon>Rhizobium/Agrobacterium group</taxon>
        <taxon>Rhizobium</taxon>
    </lineage>
</organism>
<dbReference type="EMBL" id="JH719382">
    <property type="protein sequence ID" value="EJB01769.1"/>
    <property type="molecule type" value="Genomic_DNA"/>
</dbReference>
<protein>
    <submittedName>
        <fullName evidence="2">Uncharacterized protein</fullName>
    </submittedName>
</protein>